<dbReference type="EMBL" id="JACBKZ010000008">
    <property type="protein sequence ID" value="KAF5944461.1"/>
    <property type="molecule type" value="Genomic_DNA"/>
</dbReference>
<accession>A0A7J7GWX2</accession>
<evidence type="ECO:0000313" key="5">
    <source>
        <dbReference type="EMBL" id="KAF5944461.1"/>
    </source>
</evidence>
<keyword evidence="6" id="KW-1185">Reference proteome</keyword>
<proteinExistence type="predicted"/>
<comment type="subcellular location">
    <subcellularLocation>
        <location evidence="1">Cytoplasm</location>
        <location evidence="1">Cytoskeleton</location>
    </subcellularLocation>
</comment>
<reference evidence="5 6" key="2">
    <citation type="submission" date="2020-07" db="EMBL/GenBank/DDBJ databases">
        <title>Genome assembly of wild tea tree DASZ reveals pedigree and selection history of tea varieties.</title>
        <authorList>
            <person name="Zhang W."/>
        </authorList>
    </citation>
    <scope>NUCLEOTIDE SEQUENCE [LARGE SCALE GENOMIC DNA]</scope>
    <source>
        <strain evidence="6">cv. G240</strain>
        <tissue evidence="5">Leaf</tissue>
    </source>
</reference>
<evidence type="ECO:0000313" key="6">
    <source>
        <dbReference type="Proteomes" id="UP000593564"/>
    </source>
</evidence>
<evidence type="ECO:0000256" key="1">
    <source>
        <dbReference type="ARBA" id="ARBA00004245"/>
    </source>
</evidence>
<feature type="domain" description="Katanin p80 subunit C-terminal" evidence="4">
    <location>
        <begin position="184"/>
        <end position="357"/>
    </location>
</feature>
<dbReference type="InterPro" id="IPR028021">
    <property type="entry name" value="Katanin_C-terminal"/>
</dbReference>
<reference evidence="6" key="1">
    <citation type="journal article" date="2020" name="Nat. Commun.">
        <title>Genome assembly of wild tea tree DASZ reveals pedigree and selection history of tea varieties.</title>
        <authorList>
            <person name="Zhang W."/>
            <person name="Zhang Y."/>
            <person name="Qiu H."/>
            <person name="Guo Y."/>
            <person name="Wan H."/>
            <person name="Zhang X."/>
            <person name="Scossa F."/>
            <person name="Alseekh S."/>
            <person name="Zhang Q."/>
            <person name="Wang P."/>
            <person name="Xu L."/>
            <person name="Schmidt M.H."/>
            <person name="Jia X."/>
            <person name="Li D."/>
            <person name="Zhu A."/>
            <person name="Guo F."/>
            <person name="Chen W."/>
            <person name="Ni D."/>
            <person name="Usadel B."/>
            <person name="Fernie A.R."/>
            <person name="Wen W."/>
        </authorList>
    </citation>
    <scope>NUCLEOTIDE SEQUENCE [LARGE SCALE GENOMIC DNA]</scope>
    <source>
        <strain evidence="6">cv. G240</strain>
    </source>
</reference>
<dbReference type="AlphaFoldDB" id="A0A7J7GWX2"/>
<gene>
    <name evidence="5" type="ORF">HYC85_018538</name>
</gene>
<dbReference type="Pfam" id="PF13925">
    <property type="entry name" value="Katanin_con80"/>
    <property type="match status" value="1"/>
</dbReference>
<evidence type="ECO:0000256" key="3">
    <source>
        <dbReference type="ARBA" id="ARBA00023212"/>
    </source>
</evidence>
<name>A0A7J7GWX2_CAMSI</name>
<comment type="caution">
    <text evidence="5">The sequence shown here is derived from an EMBL/GenBank/DDBJ whole genome shotgun (WGS) entry which is preliminary data.</text>
</comment>
<evidence type="ECO:0000259" key="4">
    <source>
        <dbReference type="Pfam" id="PF13925"/>
    </source>
</evidence>
<keyword evidence="2" id="KW-0963">Cytoplasm</keyword>
<protein>
    <recommendedName>
        <fullName evidence="4">Katanin p80 subunit C-terminal domain-containing protein</fullName>
    </recommendedName>
</protein>
<sequence>MYAFGHKDQDCDYMEPSRLRPRLDYSDPAVPFRTPRYQDSYGAGSSLYSHDYYGSDRLRAAIDVRGLRSTPEGFDRRQRAAIDVGGLRLRDRASINFRGLRLRERVSTEREKAVAVVQGRTRSLVERFERRERLNSDEVQAHDTTAHIITETAKTTPMLNRDPQITGRELTSSNDGDLTEDLKQNHDVFLSTLRSRLTKLQVLRHFWDRNDINGAIDAVRKLPDHSVDDFKSVACSVGNQFRVQADLMSILMEKMEILTLDLFSCLLAVLLGLLDSKIERHANISLEMLLKLVAVFGPVVRSTISAPPVIGPDLHAEKRLECNQCFIHVRKIQKILPVFIRRGGLLAKCAQELNLVLQNS</sequence>
<evidence type="ECO:0000256" key="2">
    <source>
        <dbReference type="ARBA" id="ARBA00022490"/>
    </source>
</evidence>
<dbReference type="PANTHER" id="PTHR19845:SF15">
    <property type="entry name" value="KATANIN P80 WD40 REPEAT-CONTAINING SUBUNIT B1 HOMOLOG KTN80.2"/>
    <property type="match status" value="1"/>
</dbReference>
<organism evidence="5 6">
    <name type="scientific">Camellia sinensis</name>
    <name type="common">Tea plant</name>
    <name type="synonym">Thea sinensis</name>
    <dbReference type="NCBI Taxonomy" id="4442"/>
    <lineage>
        <taxon>Eukaryota</taxon>
        <taxon>Viridiplantae</taxon>
        <taxon>Streptophyta</taxon>
        <taxon>Embryophyta</taxon>
        <taxon>Tracheophyta</taxon>
        <taxon>Spermatophyta</taxon>
        <taxon>Magnoliopsida</taxon>
        <taxon>eudicotyledons</taxon>
        <taxon>Gunneridae</taxon>
        <taxon>Pentapetalae</taxon>
        <taxon>asterids</taxon>
        <taxon>Ericales</taxon>
        <taxon>Theaceae</taxon>
        <taxon>Camellia</taxon>
    </lineage>
</organism>
<keyword evidence="3" id="KW-0206">Cytoskeleton</keyword>
<dbReference type="GO" id="GO:0008352">
    <property type="term" value="C:katanin complex"/>
    <property type="evidence" value="ECO:0007669"/>
    <property type="project" value="TreeGrafter"/>
</dbReference>
<dbReference type="GO" id="GO:0008017">
    <property type="term" value="F:microtubule binding"/>
    <property type="evidence" value="ECO:0007669"/>
    <property type="project" value="InterPro"/>
</dbReference>
<dbReference type="Proteomes" id="UP000593564">
    <property type="component" value="Unassembled WGS sequence"/>
</dbReference>
<dbReference type="PANTHER" id="PTHR19845">
    <property type="entry name" value="KATANIN P80 SUBUNIT"/>
    <property type="match status" value="1"/>
</dbReference>
<dbReference type="GO" id="GO:0007019">
    <property type="term" value="P:microtubule depolymerization"/>
    <property type="evidence" value="ECO:0007669"/>
    <property type="project" value="TreeGrafter"/>
</dbReference>